<dbReference type="eggNOG" id="ENOG5033HPY">
    <property type="taxonomic scope" value="Bacteria"/>
</dbReference>
<keyword evidence="2" id="KW-1185">Reference proteome</keyword>
<gene>
    <name evidence="1" type="ORF">KCH_65100</name>
</gene>
<protein>
    <submittedName>
        <fullName evidence="1">Uncharacterized protein</fullName>
    </submittedName>
</protein>
<dbReference type="HOGENOM" id="CLU_1676814_0_0_11"/>
<dbReference type="AlphaFoldDB" id="A0A066YV48"/>
<comment type="caution">
    <text evidence="1">The sequence shown here is derived from an EMBL/GenBank/DDBJ whole genome shotgun (WGS) entry which is preliminary data.</text>
</comment>
<evidence type="ECO:0000313" key="1">
    <source>
        <dbReference type="EMBL" id="KDN81790.1"/>
    </source>
</evidence>
<sequence length="147" mass="16299">MPMGASGWEYLTTYRGTPQRTLTALHEEVFAGTGWIGAGEYESLEELWEDEEFLAEEGTHSILDIPRAVLVSEAPAGYDDLGTVRPLPYARLLHHFGTDRPGVEQYRRAMEGSALPAEADVRWTGRFVVLYTGDEATHFGVFGFSGD</sequence>
<proteinExistence type="predicted"/>
<name>A0A066YV48_9ACTN</name>
<evidence type="ECO:0000313" key="2">
    <source>
        <dbReference type="Proteomes" id="UP000027178"/>
    </source>
</evidence>
<reference evidence="1 2" key="1">
    <citation type="submission" date="2014-05" db="EMBL/GenBank/DDBJ databases">
        <title>Draft Genome Sequence of Kitasatospora cheerisanensis KCTC 2395.</title>
        <authorList>
            <person name="Nam D.H."/>
        </authorList>
    </citation>
    <scope>NUCLEOTIDE SEQUENCE [LARGE SCALE GENOMIC DNA]</scope>
    <source>
        <strain evidence="1 2">KCTC 2395</strain>
    </source>
</reference>
<accession>A0A066YV48</accession>
<dbReference type="EMBL" id="JNBY01000131">
    <property type="protein sequence ID" value="KDN81790.1"/>
    <property type="molecule type" value="Genomic_DNA"/>
</dbReference>
<organism evidence="1 2">
    <name type="scientific">Kitasatospora cheerisanensis KCTC 2395</name>
    <dbReference type="NCBI Taxonomy" id="1348663"/>
    <lineage>
        <taxon>Bacteria</taxon>
        <taxon>Bacillati</taxon>
        <taxon>Actinomycetota</taxon>
        <taxon>Actinomycetes</taxon>
        <taxon>Kitasatosporales</taxon>
        <taxon>Streptomycetaceae</taxon>
        <taxon>Kitasatospora</taxon>
    </lineage>
</organism>
<dbReference type="PATRIC" id="fig|1348663.4.peg.6298"/>
<dbReference type="Proteomes" id="UP000027178">
    <property type="component" value="Unassembled WGS sequence"/>
</dbReference>